<evidence type="ECO:0000259" key="6">
    <source>
        <dbReference type="PROSITE" id="PS51918"/>
    </source>
</evidence>
<dbReference type="PANTHER" id="PTHR11228:SF7">
    <property type="entry name" value="PQQA PEPTIDE CYCLASE"/>
    <property type="match status" value="1"/>
</dbReference>
<gene>
    <name evidence="7" type="ORF">SAMN02745119_03159</name>
</gene>
<dbReference type="InterPro" id="IPR058240">
    <property type="entry name" value="rSAM_sf"/>
</dbReference>
<accession>A0A1T4S0B2</accession>
<protein>
    <submittedName>
        <fullName evidence="7">Radical SAM superfamily enzyme, MoaA/NifB/PqqE/SkfB family</fullName>
    </submittedName>
</protein>
<dbReference type="InterPro" id="IPR007197">
    <property type="entry name" value="rSAM"/>
</dbReference>
<evidence type="ECO:0000256" key="2">
    <source>
        <dbReference type="ARBA" id="ARBA00022691"/>
    </source>
</evidence>
<keyword evidence="2" id="KW-0949">S-adenosyl-L-methionine</keyword>
<dbReference type="InterPro" id="IPR050377">
    <property type="entry name" value="Radical_SAM_PqqE_MftC-like"/>
</dbReference>
<dbReference type="EMBL" id="FUWR01000027">
    <property type="protein sequence ID" value="SKA21231.1"/>
    <property type="molecule type" value="Genomic_DNA"/>
</dbReference>
<dbReference type="OrthoDB" id="9782387at2"/>
<dbReference type="CDD" id="cd01335">
    <property type="entry name" value="Radical_SAM"/>
    <property type="match status" value="1"/>
</dbReference>
<dbReference type="SFLD" id="SFLDG01067">
    <property type="entry name" value="SPASM/twitch_domain_containing"/>
    <property type="match status" value="1"/>
</dbReference>
<feature type="domain" description="Radical SAM core" evidence="6">
    <location>
        <begin position="20"/>
        <end position="221"/>
    </location>
</feature>
<dbReference type="Pfam" id="PF04055">
    <property type="entry name" value="Radical_SAM"/>
    <property type="match status" value="1"/>
</dbReference>
<dbReference type="InterPro" id="IPR013785">
    <property type="entry name" value="Aldolase_TIM"/>
</dbReference>
<dbReference type="STRING" id="115783.SAMN02745119_03159"/>
<dbReference type="SUPFAM" id="SSF102114">
    <property type="entry name" value="Radical SAM enzymes"/>
    <property type="match status" value="1"/>
</dbReference>
<proteinExistence type="predicted"/>
<evidence type="ECO:0000313" key="7">
    <source>
        <dbReference type="EMBL" id="SKA21231.1"/>
    </source>
</evidence>
<dbReference type="GO" id="GO:0046872">
    <property type="term" value="F:metal ion binding"/>
    <property type="evidence" value="ECO:0007669"/>
    <property type="project" value="UniProtKB-KW"/>
</dbReference>
<dbReference type="GO" id="GO:0051536">
    <property type="term" value="F:iron-sulfur cluster binding"/>
    <property type="evidence" value="ECO:0007669"/>
    <property type="project" value="UniProtKB-KW"/>
</dbReference>
<dbReference type="RefSeq" id="WP_078791374.1">
    <property type="nucleotide sequence ID" value="NZ_FUWR01000027.1"/>
</dbReference>
<dbReference type="Proteomes" id="UP000190102">
    <property type="component" value="Unassembled WGS sequence"/>
</dbReference>
<comment type="cofactor">
    <cofactor evidence="1">
        <name>[4Fe-4S] cluster</name>
        <dbReference type="ChEBI" id="CHEBI:49883"/>
    </cofactor>
</comment>
<keyword evidence="4" id="KW-0408">Iron</keyword>
<dbReference type="SFLD" id="SFLDS00029">
    <property type="entry name" value="Radical_SAM"/>
    <property type="match status" value="1"/>
</dbReference>
<keyword evidence="3" id="KW-0479">Metal-binding</keyword>
<keyword evidence="5" id="KW-0411">Iron-sulfur</keyword>
<evidence type="ECO:0000256" key="4">
    <source>
        <dbReference type="ARBA" id="ARBA00023004"/>
    </source>
</evidence>
<dbReference type="GO" id="GO:0003824">
    <property type="term" value="F:catalytic activity"/>
    <property type="evidence" value="ECO:0007669"/>
    <property type="project" value="InterPro"/>
</dbReference>
<dbReference type="PROSITE" id="PS51918">
    <property type="entry name" value="RADICAL_SAM"/>
    <property type="match status" value="1"/>
</dbReference>
<reference evidence="8" key="1">
    <citation type="submission" date="2017-02" db="EMBL/GenBank/DDBJ databases">
        <authorList>
            <person name="Varghese N."/>
            <person name="Submissions S."/>
        </authorList>
    </citation>
    <scope>NUCLEOTIDE SEQUENCE [LARGE SCALE GENOMIC DNA]</scope>
    <source>
        <strain evidence="8">ATCC BAA-34</strain>
    </source>
</reference>
<organism evidence="7 8">
    <name type="scientific">Trichlorobacter thiogenes</name>
    <dbReference type="NCBI Taxonomy" id="115783"/>
    <lineage>
        <taxon>Bacteria</taxon>
        <taxon>Pseudomonadati</taxon>
        <taxon>Thermodesulfobacteriota</taxon>
        <taxon>Desulfuromonadia</taxon>
        <taxon>Geobacterales</taxon>
        <taxon>Geobacteraceae</taxon>
        <taxon>Trichlorobacter</taxon>
    </lineage>
</organism>
<dbReference type="AlphaFoldDB" id="A0A1T4S0B2"/>
<sequence length="317" mass="36390">MNLRRFFKPYTFAQLYFFAFGIPNNSFGSVDVTGDCNLRCSHCYFFEQEHQPELSIEQWKDKLERSKADGDRFYQCAWVGGEPLLRQPLIELGRSYFKFNTVTTNGSIPLPDWKDVSWYISVDGGRQTHDTLRNRPGLYDTIKQTIAQSEGLKITIAYCITRANVSEIDAVLEEWSKNPKVRNLLFSFYTPIRGLDDDLWLDWDEKDRVLDALIDKKGVFRNFILNTERSLMLMKSERAKSVTDNCPFAAKSFAYDPAGNLKQPCMMGPKADCSRCGCVVPFYLKSLTDRKLVLGEMMKGMFKTLRQGMAAVRSVVS</sequence>
<dbReference type="Gene3D" id="3.20.20.70">
    <property type="entry name" value="Aldolase class I"/>
    <property type="match status" value="1"/>
</dbReference>
<evidence type="ECO:0000313" key="8">
    <source>
        <dbReference type="Proteomes" id="UP000190102"/>
    </source>
</evidence>
<evidence type="ECO:0000256" key="5">
    <source>
        <dbReference type="ARBA" id="ARBA00023014"/>
    </source>
</evidence>
<name>A0A1T4S0B2_9BACT</name>
<evidence type="ECO:0000256" key="3">
    <source>
        <dbReference type="ARBA" id="ARBA00022723"/>
    </source>
</evidence>
<dbReference type="PANTHER" id="PTHR11228">
    <property type="entry name" value="RADICAL SAM DOMAIN PROTEIN"/>
    <property type="match status" value="1"/>
</dbReference>
<keyword evidence="8" id="KW-1185">Reference proteome</keyword>
<evidence type="ECO:0000256" key="1">
    <source>
        <dbReference type="ARBA" id="ARBA00001966"/>
    </source>
</evidence>